<name>A0A6P6XX27_DERPT</name>
<comment type="subcellular location">
    <subcellularLocation>
        <location evidence="2">Cytoplasm</location>
    </subcellularLocation>
    <subcellularLocation>
        <location evidence="1">Nucleus</location>
    </subcellularLocation>
</comment>
<comment type="function">
    <text evidence="10">S-adenosyl-L-methionine-dependent methyltransferase that specifically methylates the N(7) position of a guanine in 18S rRNA. Requires the methyltransferase adapter protein TRM112 for full rRNA methyltransferase activity. Involved in the pre-rRNA processing steps leading to small-subunit rRNA production independently of its RNA-modifying catalytic activity. Important for biogenesis end export of the 40S ribosomal subunit independent on its methyltransferase activity. Locus-specific steroid receptor coactivator. Potentiates transactivation by glucocorticoid (NR3C1), mineralocorticoid (NR3C2), androgen (AR) and progesterone (PGR) receptors. Required for the maintenance of open chromatin at the TSC22D3/GILZ locus to facilitate NR3C1 loading on the response elements. Required for maintenance of dimethylation on histone H3 'Lys-79' (H3K79me2), although direct histone methyltransferase activity is not observed in vitro.</text>
</comment>
<gene>
    <name evidence="16" type="primary">LOC113792050</name>
</gene>
<dbReference type="OrthoDB" id="2877at2759"/>
<dbReference type="Gene3D" id="3.40.50.150">
    <property type="entry name" value="Vaccinia Virus protein VP39"/>
    <property type="match status" value="1"/>
</dbReference>
<evidence type="ECO:0000256" key="11">
    <source>
        <dbReference type="ARBA" id="ARBA00064164"/>
    </source>
</evidence>
<dbReference type="GO" id="GO:0005730">
    <property type="term" value="C:nucleolus"/>
    <property type="evidence" value="ECO:0007669"/>
    <property type="project" value="TreeGrafter"/>
</dbReference>
<dbReference type="GO" id="GO:0005737">
    <property type="term" value="C:cytoplasm"/>
    <property type="evidence" value="ECO:0007669"/>
    <property type="project" value="UniProtKB-SubCell"/>
</dbReference>
<reference evidence="16" key="1">
    <citation type="submission" date="2025-08" db="UniProtKB">
        <authorList>
            <consortium name="RefSeq"/>
        </authorList>
    </citation>
    <scope>IDENTIFICATION</scope>
    <source>
        <strain evidence="16">Airmid</strain>
    </source>
</reference>
<dbReference type="PANTHER" id="PTHR12734">
    <property type="entry name" value="METHYLTRANSFERASE-RELATED"/>
    <property type="match status" value="1"/>
</dbReference>
<protein>
    <recommendedName>
        <fullName evidence="12">18S rRNA (guanine-N(7))-methyltransferase</fullName>
    </recommendedName>
    <alternativeName>
        <fullName evidence="14">Bud site selection protein 23 homolog</fullName>
    </alternativeName>
    <alternativeName>
        <fullName evidence="13">rRNA methyltransferase and ribosome maturation factor</fullName>
    </alternativeName>
</protein>
<dbReference type="OMA" id="WIQEKKE"/>
<evidence type="ECO:0000256" key="2">
    <source>
        <dbReference type="ARBA" id="ARBA00004496"/>
    </source>
</evidence>
<dbReference type="InterPro" id="IPR029063">
    <property type="entry name" value="SAM-dependent_MTases_sf"/>
</dbReference>
<comment type="subunit">
    <text evidence="11">Heterodimer with TRMT112; this heterodimerization is necessary for the metabolic stability and activity of the catalytic subunit BUD23. Interacts with GRIP1.</text>
</comment>
<dbReference type="InParanoid" id="A0A6P6XX27"/>
<dbReference type="InterPro" id="IPR013216">
    <property type="entry name" value="Methyltransf_11"/>
</dbReference>
<dbReference type="KEGG" id="dpte:113792050"/>
<dbReference type="PANTHER" id="PTHR12734:SF0">
    <property type="entry name" value="18S RRNA (GUANINE-N(7))-METHYLTRANSFERASE-RELATED"/>
    <property type="match status" value="1"/>
</dbReference>
<dbReference type="InterPro" id="IPR039769">
    <property type="entry name" value="Bud23-like"/>
</dbReference>
<evidence type="ECO:0000256" key="1">
    <source>
        <dbReference type="ARBA" id="ARBA00004123"/>
    </source>
</evidence>
<dbReference type="AlphaFoldDB" id="A0A6P6XX27"/>
<evidence type="ECO:0000256" key="5">
    <source>
        <dbReference type="ARBA" id="ARBA00022603"/>
    </source>
</evidence>
<dbReference type="GO" id="GO:0016435">
    <property type="term" value="F:rRNA (guanine) methyltransferase activity"/>
    <property type="evidence" value="ECO:0007669"/>
    <property type="project" value="InterPro"/>
</dbReference>
<dbReference type="Pfam" id="PF08241">
    <property type="entry name" value="Methyltransf_11"/>
    <property type="match status" value="1"/>
</dbReference>
<accession>A0A6P6XX27</accession>
<evidence type="ECO:0000256" key="8">
    <source>
        <dbReference type="ARBA" id="ARBA00023242"/>
    </source>
</evidence>
<evidence type="ECO:0000256" key="12">
    <source>
        <dbReference type="ARBA" id="ARBA00074415"/>
    </source>
</evidence>
<dbReference type="CDD" id="cd02440">
    <property type="entry name" value="AdoMet_MTases"/>
    <property type="match status" value="1"/>
</dbReference>
<dbReference type="RefSeq" id="XP_027197720.1">
    <property type="nucleotide sequence ID" value="XM_027341919.1"/>
</dbReference>
<comment type="similarity">
    <text evidence="3">Belongs to the class I-like SAM-binding methyltransferase superfamily. BUD23/WBSCR22 family.</text>
</comment>
<evidence type="ECO:0000256" key="6">
    <source>
        <dbReference type="ARBA" id="ARBA00022679"/>
    </source>
</evidence>
<keyword evidence="7" id="KW-0949">S-adenosyl-L-methionine</keyword>
<sequence>MPRPEHQAPPEIFYNESEAKKYTRNTRIIEIQTSMSERAIELLALPDDGQPKYLLDLGCGSGLSGEVLEENGHYWIGVDISSAMLDVCRERECETGDTIQMDLGQGVPFRAGTFDGAISISALQWLCNVDKRGQKPGKRLSKLFSSLYACLSRGAKAVFQFYPENSDQVELITKTAMKAGFYGGLVIDFPNSSKAKKVFLVLFTGGAPQTMPKALGTGDDEDVDRHVPSTIDYDSKRERIRNARNAKVPIKSRQWIMDKKERYRRQGKDVRDNSKYTGRRRSGRF</sequence>
<dbReference type="GeneID" id="113792050"/>
<proteinExistence type="inferred from homology"/>
<evidence type="ECO:0000256" key="9">
    <source>
        <dbReference type="ARBA" id="ARBA00050374"/>
    </source>
</evidence>
<keyword evidence="15" id="KW-1185">Reference proteome</keyword>
<comment type="catalytic activity">
    <reaction evidence="9">
        <text>a guanosine in 18S rRNA + S-adenosyl-L-methionine = an N(7)-methylguanosine in 18S rRNA + S-adenosyl-L-homocysteine</text>
        <dbReference type="Rhea" id="RHEA:54584"/>
        <dbReference type="Rhea" id="RHEA-COMP:13937"/>
        <dbReference type="Rhea" id="RHEA-COMP:13938"/>
        <dbReference type="ChEBI" id="CHEBI:57856"/>
        <dbReference type="ChEBI" id="CHEBI:59789"/>
        <dbReference type="ChEBI" id="CHEBI:74269"/>
        <dbReference type="ChEBI" id="CHEBI:74480"/>
    </reaction>
</comment>
<dbReference type="Proteomes" id="UP000515146">
    <property type="component" value="Unplaced"/>
</dbReference>
<evidence type="ECO:0000256" key="13">
    <source>
        <dbReference type="ARBA" id="ARBA00075516"/>
    </source>
</evidence>
<keyword evidence="8" id="KW-0539">Nucleus</keyword>
<evidence type="ECO:0000256" key="10">
    <source>
        <dbReference type="ARBA" id="ARBA00059355"/>
    </source>
</evidence>
<dbReference type="Pfam" id="PF12589">
    <property type="entry name" value="WBS_methylT"/>
    <property type="match status" value="1"/>
</dbReference>
<evidence type="ECO:0000313" key="16">
    <source>
        <dbReference type="RefSeq" id="XP_027197720.1"/>
    </source>
</evidence>
<keyword evidence="4" id="KW-0963">Cytoplasm</keyword>
<evidence type="ECO:0000256" key="3">
    <source>
        <dbReference type="ARBA" id="ARBA00005547"/>
    </source>
</evidence>
<keyword evidence="6" id="KW-0808">Transferase</keyword>
<dbReference type="FunCoup" id="A0A6P6XX27">
    <property type="interactions" value="1541"/>
</dbReference>
<dbReference type="GO" id="GO:0070476">
    <property type="term" value="P:rRNA (guanine-N7)-methylation"/>
    <property type="evidence" value="ECO:0007669"/>
    <property type="project" value="InterPro"/>
</dbReference>
<organism evidence="15 16">
    <name type="scientific">Dermatophagoides pteronyssinus</name>
    <name type="common">European house dust mite</name>
    <dbReference type="NCBI Taxonomy" id="6956"/>
    <lineage>
        <taxon>Eukaryota</taxon>
        <taxon>Metazoa</taxon>
        <taxon>Ecdysozoa</taxon>
        <taxon>Arthropoda</taxon>
        <taxon>Chelicerata</taxon>
        <taxon>Arachnida</taxon>
        <taxon>Acari</taxon>
        <taxon>Acariformes</taxon>
        <taxon>Sarcoptiformes</taxon>
        <taxon>Astigmata</taxon>
        <taxon>Psoroptidia</taxon>
        <taxon>Analgoidea</taxon>
        <taxon>Pyroglyphidae</taxon>
        <taxon>Dermatophagoidinae</taxon>
        <taxon>Dermatophagoides</taxon>
    </lineage>
</organism>
<keyword evidence="5" id="KW-0489">Methyltransferase</keyword>
<evidence type="ECO:0000256" key="4">
    <source>
        <dbReference type="ARBA" id="ARBA00022490"/>
    </source>
</evidence>
<dbReference type="FunFam" id="3.40.50.150:FF:000017">
    <property type="entry name" value="probable 18S rRNA (Guanine-N(7))-methyltransferase"/>
    <property type="match status" value="1"/>
</dbReference>
<evidence type="ECO:0000256" key="14">
    <source>
        <dbReference type="ARBA" id="ARBA00081208"/>
    </source>
</evidence>
<evidence type="ECO:0000256" key="7">
    <source>
        <dbReference type="ARBA" id="ARBA00022691"/>
    </source>
</evidence>
<dbReference type="InterPro" id="IPR022238">
    <property type="entry name" value="Bud23_C"/>
</dbReference>
<evidence type="ECO:0000313" key="15">
    <source>
        <dbReference type="Proteomes" id="UP000515146"/>
    </source>
</evidence>
<dbReference type="SUPFAM" id="SSF53335">
    <property type="entry name" value="S-adenosyl-L-methionine-dependent methyltransferases"/>
    <property type="match status" value="1"/>
</dbReference>